<gene>
    <name evidence="1" type="ORF">DCAF_LOCUS565</name>
</gene>
<evidence type="ECO:0000313" key="2">
    <source>
        <dbReference type="Proteomes" id="UP001314170"/>
    </source>
</evidence>
<feature type="non-terminal residue" evidence="1">
    <location>
        <position position="57"/>
    </location>
</feature>
<evidence type="ECO:0000313" key="1">
    <source>
        <dbReference type="EMBL" id="CAK7322951.1"/>
    </source>
</evidence>
<feature type="non-terminal residue" evidence="1">
    <location>
        <position position="1"/>
    </location>
</feature>
<proteinExistence type="predicted"/>
<name>A0AAV1QN67_9ROSI</name>
<organism evidence="1 2">
    <name type="scientific">Dovyalis caffra</name>
    <dbReference type="NCBI Taxonomy" id="77055"/>
    <lineage>
        <taxon>Eukaryota</taxon>
        <taxon>Viridiplantae</taxon>
        <taxon>Streptophyta</taxon>
        <taxon>Embryophyta</taxon>
        <taxon>Tracheophyta</taxon>
        <taxon>Spermatophyta</taxon>
        <taxon>Magnoliopsida</taxon>
        <taxon>eudicotyledons</taxon>
        <taxon>Gunneridae</taxon>
        <taxon>Pentapetalae</taxon>
        <taxon>rosids</taxon>
        <taxon>fabids</taxon>
        <taxon>Malpighiales</taxon>
        <taxon>Salicaceae</taxon>
        <taxon>Flacourtieae</taxon>
        <taxon>Dovyalis</taxon>
    </lineage>
</organism>
<dbReference type="AlphaFoldDB" id="A0AAV1QN67"/>
<comment type="caution">
    <text evidence="1">The sequence shown here is derived from an EMBL/GenBank/DDBJ whole genome shotgun (WGS) entry which is preliminary data.</text>
</comment>
<keyword evidence="2" id="KW-1185">Reference proteome</keyword>
<reference evidence="1 2" key="1">
    <citation type="submission" date="2024-01" db="EMBL/GenBank/DDBJ databases">
        <authorList>
            <person name="Waweru B."/>
        </authorList>
    </citation>
    <scope>NUCLEOTIDE SEQUENCE [LARGE SCALE GENOMIC DNA]</scope>
</reference>
<dbReference type="EMBL" id="CAWUPB010000058">
    <property type="protein sequence ID" value="CAK7322951.1"/>
    <property type="molecule type" value="Genomic_DNA"/>
</dbReference>
<protein>
    <submittedName>
        <fullName evidence="1">Uncharacterized protein</fullName>
    </submittedName>
</protein>
<dbReference type="Proteomes" id="UP001314170">
    <property type="component" value="Unassembled WGS sequence"/>
</dbReference>
<sequence>VDNSNIQLDHITDELCFESIIKSCVNCLIPSIRLEDRKLARNHETIALGTMQHGTMI</sequence>
<accession>A0AAV1QN67</accession>